<evidence type="ECO:0000256" key="1">
    <source>
        <dbReference type="SAM" id="Phobius"/>
    </source>
</evidence>
<evidence type="ECO:0000313" key="2">
    <source>
        <dbReference type="EMBL" id="JAT78959.1"/>
    </source>
</evidence>
<feature type="non-terminal residue" evidence="2">
    <location>
        <position position="1"/>
    </location>
</feature>
<feature type="transmembrane region" description="Helical" evidence="1">
    <location>
        <begin position="29"/>
        <end position="46"/>
    </location>
</feature>
<sequence length="86" mass="9648">DGGCTRQTESGFLLLGERGTAAAQPQSKIFYVVFLLCYYSTYCWFFSRDAGNAFHHCENVTENYVWQTAFESLLPGSGLATFHCCI</sequence>
<proteinExistence type="predicted"/>
<name>A0A1D2AID6_ORNBR</name>
<keyword evidence="1" id="KW-1133">Transmembrane helix</keyword>
<dbReference type="EMBL" id="GETE01000728">
    <property type="protein sequence ID" value="JAT78959.1"/>
    <property type="molecule type" value="Transcribed_RNA"/>
</dbReference>
<dbReference type="AlphaFoldDB" id="A0A1D2AID6"/>
<keyword evidence="1" id="KW-0472">Membrane</keyword>
<reference evidence="2" key="1">
    <citation type="submission" date="2016-07" db="EMBL/GenBank/DDBJ databases">
        <title>Salivary Glands transcriptome analysis on engorged females of Ornithodoros brasiliensis (Acari:Argasidae).</title>
        <authorList>
            <person name="Simons S.M."/>
            <person name="Carvalho E."/>
            <person name="Junqueira-de-Azevedo I."/>
            <person name="Ho P.L."/>
            <person name="Giovanni D."/>
            <person name="Mendonca R."/>
            <person name="Onofrio V."/>
            <person name="Landulfo G."/>
            <person name="Ramirez D."/>
            <person name="Barros-Battesti D."/>
        </authorList>
    </citation>
    <scope>NUCLEOTIDE SEQUENCE</scope>
    <source>
        <strain evidence="2">Female</strain>
        <tissue evidence="2">Salivary gland</tissue>
    </source>
</reference>
<protein>
    <submittedName>
        <fullName evidence="2">Uncharacterized protein</fullName>
    </submittedName>
</protein>
<keyword evidence="1" id="KW-0812">Transmembrane</keyword>
<organism evidence="2">
    <name type="scientific">Ornithodoros brasiliensis</name>
    <name type="common">Mouro tick</name>
    <dbReference type="NCBI Taxonomy" id="888526"/>
    <lineage>
        <taxon>Eukaryota</taxon>
        <taxon>Metazoa</taxon>
        <taxon>Ecdysozoa</taxon>
        <taxon>Arthropoda</taxon>
        <taxon>Chelicerata</taxon>
        <taxon>Arachnida</taxon>
        <taxon>Acari</taxon>
        <taxon>Parasitiformes</taxon>
        <taxon>Ixodida</taxon>
        <taxon>Ixodoidea</taxon>
        <taxon>Argasidae</taxon>
        <taxon>Ornithodorinae</taxon>
        <taxon>Ornithodoros</taxon>
    </lineage>
</organism>
<accession>A0A1D2AID6</accession>